<reference evidence="2" key="1">
    <citation type="submission" date="2018-10" db="EMBL/GenBank/DDBJ databases">
        <authorList>
            <person name="Gruber-Vodicka H."/>
            <person name="Jaeckle O."/>
        </authorList>
    </citation>
    <scope>NUCLEOTIDE SEQUENCE</scope>
</reference>
<sequence>MRTDPCMAKKTQKAQSTRRGLPRLTAGQLGQGSVRERLYKEEGEW</sequence>
<gene>
    <name evidence="2" type="ORF">RIEGSTA812A_PEG_263</name>
</gene>
<dbReference type="EMBL" id="LR026963">
    <property type="protein sequence ID" value="VBB68790.1"/>
    <property type="molecule type" value="Genomic_DNA"/>
</dbReference>
<feature type="region of interest" description="Disordered" evidence="1">
    <location>
        <begin position="1"/>
        <end position="29"/>
    </location>
</feature>
<protein>
    <submittedName>
        <fullName evidence="2">Uncharacterized protein</fullName>
    </submittedName>
</protein>
<evidence type="ECO:0000256" key="1">
    <source>
        <dbReference type="SAM" id="MobiDB-lite"/>
    </source>
</evidence>
<dbReference type="AlphaFoldDB" id="A0A484H5Y9"/>
<accession>A0A484H5Y9</accession>
<evidence type="ECO:0000313" key="2">
    <source>
        <dbReference type="EMBL" id="VBB68790.1"/>
    </source>
</evidence>
<proteinExistence type="predicted"/>
<name>A0A484H5Y9_9ZZZZ</name>
<organism evidence="2">
    <name type="scientific">invertebrate metagenome</name>
    <dbReference type="NCBI Taxonomy" id="1711999"/>
    <lineage>
        <taxon>unclassified sequences</taxon>
        <taxon>metagenomes</taxon>
        <taxon>organismal metagenomes</taxon>
    </lineage>
</organism>